<dbReference type="AlphaFoldDB" id="A0A645AHR3"/>
<accession>A0A645AHR3</accession>
<reference evidence="1" key="1">
    <citation type="submission" date="2019-08" db="EMBL/GenBank/DDBJ databases">
        <authorList>
            <person name="Kucharzyk K."/>
            <person name="Murdoch R.W."/>
            <person name="Higgins S."/>
            <person name="Loffler F."/>
        </authorList>
    </citation>
    <scope>NUCLEOTIDE SEQUENCE</scope>
</reference>
<gene>
    <name evidence="1" type="ORF">SDC9_99005</name>
</gene>
<proteinExistence type="predicted"/>
<sequence length="135" mass="15760">MEKFYEAVIIKTFRSYIKQLYPAAAHKAEYGDHFVPCHGTVYRSGLHPTLSKRIDLILHKGDKRRYDYGNSFARNSRDLVTERFSCACRHYRQSVVALKDVVNDLLLPPSEGGVTKYIFKHINRLWQNKHSFTVI</sequence>
<name>A0A645AHR3_9ZZZZ</name>
<comment type="caution">
    <text evidence="1">The sequence shown here is derived from an EMBL/GenBank/DDBJ whole genome shotgun (WGS) entry which is preliminary data.</text>
</comment>
<dbReference type="EMBL" id="VSSQ01013772">
    <property type="protein sequence ID" value="MPM52248.1"/>
    <property type="molecule type" value="Genomic_DNA"/>
</dbReference>
<protein>
    <submittedName>
        <fullName evidence="1">Uncharacterized protein</fullName>
    </submittedName>
</protein>
<organism evidence="1">
    <name type="scientific">bioreactor metagenome</name>
    <dbReference type="NCBI Taxonomy" id="1076179"/>
    <lineage>
        <taxon>unclassified sequences</taxon>
        <taxon>metagenomes</taxon>
        <taxon>ecological metagenomes</taxon>
    </lineage>
</organism>
<evidence type="ECO:0000313" key="1">
    <source>
        <dbReference type="EMBL" id="MPM52248.1"/>
    </source>
</evidence>